<dbReference type="STRING" id="9544.ENSMMUP00000062037"/>
<accession>A0A5F7ZBM5</accession>
<dbReference type="Proteomes" id="UP000006718">
    <property type="component" value="Chromosome 10"/>
</dbReference>
<name>A0A5F7ZBM5_MACMU</name>
<dbReference type="EC" id="2.3.2.27" evidence="3"/>
<keyword evidence="8" id="KW-0832">Ubl conjugation</keyword>
<dbReference type="FunFam" id="1.10.1170.10:FF:000003">
    <property type="entry name" value="E3 ubiquitin-protein ligase XIAP"/>
    <property type="match status" value="1"/>
</dbReference>
<dbReference type="AlphaFoldDB" id="A0A5F7ZBM5"/>
<evidence type="ECO:0000256" key="7">
    <source>
        <dbReference type="ARBA" id="ARBA00022786"/>
    </source>
</evidence>
<dbReference type="InterPro" id="IPR001370">
    <property type="entry name" value="BIR_rpt"/>
</dbReference>
<reference evidence="11" key="1">
    <citation type="journal article" date="2007" name="Science">
        <title>Evolutionary and biomedical insights from the rhesus macaque genome.</title>
        <authorList>
            <person name="Gibbs R.A."/>
            <person name="Rogers J."/>
            <person name="Katze M.G."/>
            <person name="Bumgarner R."/>
            <person name="Weinstock G.M."/>
            <person name="Mardis E.R."/>
            <person name="Remington K.A."/>
            <person name="Strausberg R.L."/>
            <person name="Venter J.C."/>
            <person name="Wilson R.K."/>
            <person name="Batzer M.A."/>
            <person name="Bustamante C.D."/>
            <person name="Eichler E.E."/>
            <person name="Hahn M.W."/>
            <person name="Hardison R.C."/>
            <person name="Makova K.D."/>
            <person name="Miller W."/>
            <person name="Milosavljevic A."/>
            <person name="Palermo R.E."/>
            <person name="Siepel A."/>
            <person name="Sikela J.M."/>
            <person name="Attaway T."/>
            <person name="Bell S."/>
            <person name="Bernard K.E."/>
            <person name="Buhay C.J."/>
            <person name="Chandrabose M.N."/>
            <person name="Dao M."/>
            <person name="Davis C."/>
            <person name="Delehaunty K.D."/>
            <person name="Ding Y."/>
            <person name="Dinh H.H."/>
            <person name="Dugan-Rocha S."/>
            <person name="Fulton L.A."/>
            <person name="Gabisi R.A."/>
            <person name="Garner T.T."/>
            <person name="Godfrey J."/>
            <person name="Hawes A.C."/>
            <person name="Hernandez J."/>
            <person name="Hines S."/>
            <person name="Holder M."/>
            <person name="Hume J."/>
            <person name="Jhangiani S.N."/>
            <person name="Joshi V."/>
            <person name="Khan Z.M."/>
            <person name="Kirkness E.F."/>
            <person name="Cree A."/>
            <person name="Fowler R.G."/>
            <person name="Lee S."/>
            <person name="Lewis L.R."/>
            <person name="Li Z."/>
            <person name="Liu Y.-S."/>
            <person name="Moore S.M."/>
            <person name="Muzny D."/>
            <person name="Nazareth L.V."/>
            <person name="Ngo D.N."/>
            <person name="Okwuonu G.O."/>
            <person name="Pai G."/>
            <person name="Parker D."/>
            <person name="Paul H.A."/>
            <person name="Pfannkoch C."/>
            <person name="Pohl C.S."/>
            <person name="Rogers Y.-H.C."/>
            <person name="Ruiz S.J."/>
            <person name="Sabo A."/>
            <person name="Santibanez J."/>
            <person name="Schneider B.W."/>
            <person name="Smith S.M."/>
            <person name="Sodergren E."/>
            <person name="Svatek A.F."/>
            <person name="Utterback T.R."/>
            <person name="Vattathil S."/>
            <person name="Warren W."/>
            <person name="White C.S."/>
            <person name="Chinwalla A.T."/>
            <person name="Feng Y."/>
            <person name="Halpern A.L."/>
            <person name="Hillier L.W."/>
            <person name="Huang X."/>
            <person name="Minx P."/>
            <person name="Nelson J.O."/>
            <person name="Pepin K.H."/>
            <person name="Qin X."/>
            <person name="Sutton G.G."/>
            <person name="Venter E."/>
            <person name="Walenz B.P."/>
            <person name="Wallis J.W."/>
            <person name="Worley K.C."/>
            <person name="Yang S.-P."/>
            <person name="Jones S.M."/>
            <person name="Marra M.A."/>
            <person name="Rocchi M."/>
            <person name="Schein J.E."/>
            <person name="Baertsch R."/>
            <person name="Clarke L."/>
            <person name="Csuros M."/>
            <person name="Glasscock J."/>
            <person name="Harris R.A."/>
            <person name="Havlak P."/>
            <person name="Jackson A.R."/>
            <person name="Jiang H."/>
            <person name="Liu Y."/>
            <person name="Messina D.N."/>
            <person name="Shen Y."/>
            <person name="Song H.X.-Z."/>
            <person name="Wylie T."/>
            <person name="Zhang L."/>
            <person name="Birney E."/>
            <person name="Han K."/>
            <person name="Konkel M.K."/>
            <person name="Lee J."/>
            <person name="Smit A.F.A."/>
            <person name="Ullmer B."/>
            <person name="Wang H."/>
            <person name="Xing J."/>
            <person name="Burhans R."/>
            <person name="Cheng Z."/>
            <person name="Karro J.E."/>
            <person name="Ma J."/>
            <person name="Raney B."/>
            <person name="She X."/>
            <person name="Cox M.J."/>
            <person name="Demuth J.P."/>
            <person name="Dumas L.J."/>
            <person name="Han S.-G."/>
            <person name="Hopkins J."/>
            <person name="Karimpour-Fard A."/>
            <person name="Kim Y.H."/>
            <person name="Pollack J.R."/>
            <person name="Vinar T."/>
            <person name="Addo-Quaye C."/>
            <person name="Degenhardt J."/>
            <person name="Denby A."/>
            <person name="Hubisz M.J."/>
            <person name="Indap A."/>
            <person name="Kosiol C."/>
            <person name="Lahn B.T."/>
            <person name="Lawson H.A."/>
            <person name="Marklein A."/>
            <person name="Nielsen R."/>
            <person name="Vallender E.J."/>
            <person name="Clark A.G."/>
            <person name="Ferguson B."/>
            <person name="Hernandez R.D."/>
            <person name="Hirani K."/>
            <person name="Kehrer-Sawatzki H."/>
            <person name="Kolb J."/>
            <person name="Patil S."/>
            <person name="Pu L.-L."/>
            <person name="Ren Y."/>
            <person name="Smith D.G."/>
            <person name="Wheeler D.A."/>
            <person name="Schenck I."/>
            <person name="Ball E.V."/>
            <person name="Chen R."/>
            <person name="Cooper D.N."/>
            <person name="Giardine B."/>
            <person name="Hsu F."/>
            <person name="Kent W.J."/>
            <person name="Lesk A."/>
            <person name="Nelson D.L."/>
            <person name="O'brien W.E."/>
            <person name="Pruefer K."/>
            <person name="Stenson P.D."/>
            <person name="Wallace J.C."/>
            <person name="Ke H."/>
            <person name="Liu X.-M."/>
            <person name="Wang P."/>
            <person name="Xiang A.P."/>
            <person name="Yang F."/>
            <person name="Barber G.P."/>
            <person name="Haussler D."/>
            <person name="Karolchik D."/>
            <person name="Kern A.D."/>
            <person name="Kuhn R.M."/>
            <person name="Smith K.E."/>
            <person name="Zwieg A.S."/>
        </authorList>
    </citation>
    <scope>NUCLEOTIDE SEQUENCE [LARGE SCALE GENOMIC DNA]</scope>
    <source>
        <strain evidence="11">17573</strain>
    </source>
</reference>
<evidence type="ECO:0000256" key="6">
    <source>
        <dbReference type="ARBA" id="ARBA00022703"/>
    </source>
</evidence>
<dbReference type="ExpressionAtlas" id="A0A5F7ZBM5">
    <property type="expression patterns" value="baseline"/>
</dbReference>
<evidence type="ECO:0000313" key="11">
    <source>
        <dbReference type="Proteomes" id="UP000006718"/>
    </source>
</evidence>
<evidence type="ECO:0000256" key="8">
    <source>
        <dbReference type="ARBA" id="ARBA00022843"/>
    </source>
</evidence>
<dbReference type="Pfam" id="PF00653">
    <property type="entry name" value="BIR"/>
    <property type="match status" value="1"/>
</dbReference>
<organism evidence="10 11">
    <name type="scientific">Macaca mulatta</name>
    <name type="common">Rhesus macaque</name>
    <dbReference type="NCBI Taxonomy" id="9544"/>
    <lineage>
        <taxon>Eukaryota</taxon>
        <taxon>Metazoa</taxon>
        <taxon>Chordata</taxon>
        <taxon>Craniata</taxon>
        <taxon>Vertebrata</taxon>
        <taxon>Euteleostomi</taxon>
        <taxon>Mammalia</taxon>
        <taxon>Eutheria</taxon>
        <taxon>Euarchontoglires</taxon>
        <taxon>Primates</taxon>
        <taxon>Haplorrhini</taxon>
        <taxon>Catarrhini</taxon>
        <taxon>Cercopithecidae</taxon>
        <taxon>Cercopithecinae</taxon>
        <taxon>Macaca</taxon>
    </lineage>
</organism>
<dbReference type="InParanoid" id="A0A5F7ZBM5"/>
<reference evidence="10" key="4">
    <citation type="submission" date="2025-09" db="UniProtKB">
        <authorList>
            <consortium name="Ensembl"/>
        </authorList>
    </citation>
    <scope>IDENTIFICATION</scope>
    <source>
        <strain evidence="10">17573</strain>
    </source>
</reference>
<keyword evidence="11" id="KW-1185">Reference proteome</keyword>
<keyword evidence="6" id="KW-0053">Apoptosis</keyword>
<dbReference type="InterPro" id="IPR050784">
    <property type="entry name" value="IAP"/>
</dbReference>
<evidence type="ECO:0000256" key="9">
    <source>
        <dbReference type="SAM" id="MobiDB-lite"/>
    </source>
</evidence>
<dbReference type="SMART" id="SM00238">
    <property type="entry name" value="BIR"/>
    <property type="match status" value="1"/>
</dbReference>
<evidence type="ECO:0000256" key="3">
    <source>
        <dbReference type="ARBA" id="ARBA00012483"/>
    </source>
</evidence>
<gene>
    <name evidence="10 12" type="primary">BIRC7</name>
</gene>
<reference evidence="10" key="3">
    <citation type="submission" date="2025-08" db="UniProtKB">
        <authorList>
            <consortium name="Ensembl"/>
        </authorList>
    </citation>
    <scope>IDENTIFICATION</scope>
    <source>
        <strain evidence="10">17573</strain>
    </source>
</reference>
<comment type="catalytic activity">
    <reaction evidence="1">
        <text>S-ubiquitinyl-[E2 ubiquitin-conjugating enzyme]-L-cysteine + [acceptor protein]-L-lysine = [E2 ubiquitin-conjugating enzyme]-L-cysteine + N(6)-ubiquitinyl-[acceptor protein]-L-lysine.</text>
        <dbReference type="EC" id="2.3.2.27"/>
    </reaction>
</comment>
<reference evidence="10" key="2">
    <citation type="submission" date="2019-01" db="EMBL/GenBank/DDBJ databases">
        <authorList>
            <person name="Graves T."/>
            <person name="Eichler E.E."/>
            <person name="Wilson R.K."/>
        </authorList>
    </citation>
    <scope>NUCLEOTIDE SEQUENCE [LARGE SCALE GENOMIC DNA]</scope>
    <source>
        <strain evidence="10">17573</strain>
    </source>
</reference>
<dbReference type="PROSITE" id="PS01282">
    <property type="entry name" value="BIR_REPEAT_1"/>
    <property type="match status" value="1"/>
</dbReference>
<sequence>MGPEDSAKCPRHGPQLCRWAAGDGPARERCGPRSLGSPALGLDSCRAWDHVDGQILGQLRPLAEEEEEEGAGAMSPRGPAFPGMGSEELRLASFYDWPLTAGVRPELLAAAGFFHTGQQDKVRCFFCYGGLQSWKRGDDPWTEHAKWFPSCQFLLRSKGRDFVHSVQETHSQLLGSWVSATSPRGSGRQWGPAPPISPRHRQSLAPSRTRGKNRKRQPLWPPPVRANTLLTPWAPAACAWPRPWGVPTLPDSRESDGHVTGCEAAAWVGFMGAVPCEVARGGRGLCQCQVPILLLPQLTPWAQPIAPRRTTPNSAQHTVSAATARWAGCAEGLGQGAGSLVAPPGSLWILLCCGRGGKKCRERGYSAVPPLLARTGPHRLRTCLWAGPASPWELGLKSILTVHSPCPWGP</sequence>
<dbReference type="SUPFAM" id="SSF57924">
    <property type="entry name" value="Inhibitor of apoptosis (IAP) repeat"/>
    <property type="match status" value="1"/>
</dbReference>
<dbReference type="Gene3D" id="1.10.1170.10">
    <property type="entry name" value="Inhibitor Of Apoptosis Protein (2mihbC-IAP-1), Chain A"/>
    <property type="match status" value="1"/>
</dbReference>
<dbReference type="FunCoup" id="A0A5F7ZBM5">
    <property type="interactions" value="523"/>
</dbReference>
<keyword evidence="7" id="KW-0833">Ubl conjugation pathway</keyword>
<dbReference type="GO" id="GO:0005737">
    <property type="term" value="C:cytoplasm"/>
    <property type="evidence" value="ECO:0007669"/>
    <property type="project" value="UniProtKB-SubCell"/>
</dbReference>
<dbReference type="GO" id="GO:0042981">
    <property type="term" value="P:regulation of apoptotic process"/>
    <property type="evidence" value="ECO:0007669"/>
    <property type="project" value="UniProtKB-ARBA"/>
</dbReference>
<dbReference type="PANTHER" id="PTHR10044:SF163">
    <property type="entry name" value="BACULOVIRAL IAP REPEAT-CONTAINING PROTEIN 7"/>
    <property type="match status" value="1"/>
</dbReference>
<dbReference type="Ensembl" id="ENSMMUT00000107184.1">
    <property type="protein sequence ID" value="ENSMMUP00000062037.1"/>
    <property type="gene ID" value="ENSMMUG00000009229.4"/>
</dbReference>
<comment type="subcellular location">
    <subcellularLocation>
        <location evidence="2">Cytoplasm</location>
    </subcellularLocation>
</comment>
<keyword evidence="4" id="KW-0963">Cytoplasm</keyword>
<dbReference type="VGNC" id="VGNC:70302">
    <property type="gene designation" value="BIRC7"/>
</dbReference>
<dbReference type="CDD" id="cd00022">
    <property type="entry name" value="BIR"/>
    <property type="match status" value="1"/>
</dbReference>
<keyword evidence="5" id="KW-0808">Transferase</keyword>
<dbReference type="SMR" id="A0A5F7ZBM5"/>
<dbReference type="GO" id="GO:0061630">
    <property type="term" value="F:ubiquitin protein ligase activity"/>
    <property type="evidence" value="ECO:0007669"/>
    <property type="project" value="UniProtKB-EC"/>
</dbReference>
<feature type="region of interest" description="Disordered" evidence="9">
    <location>
        <begin position="184"/>
        <end position="224"/>
    </location>
</feature>
<dbReference type="PROSITE" id="PS50143">
    <property type="entry name" value="BIR_REPEAT_2"/>
    <property type="match status" value="1"/>
</dbReference>
<dbReference type="PANTHER" id="PTHR10044">
    <property type="entry name" value="INHIBITOR OF APOPTOSIS"/>
    <property type="match status" value="1"/>
</dbReference>
<dbReference type="GeneTree" id="ENSGT00940000160406"/>
<dbReference type="GO" id="GO:0006915">
    <property type="term" value="P:apoptotic process"/>
    <property type="evidence" value="ECO:0007669"/>
    <property type="project" value="UniProtKB-KW"/>
</dbReference>
<dbReference type="VEuPathDB" id="HostDB:ENSMMUG00000009229"/>
<protein>
    <recommendedName>
        <fullName evidence="3">RING-type E3 ubiquitin transferase</fullName>
        <ecNumber evidence="3">2.3.2.27</ecNumber>
    </recommendedName>
</protein>
<dbReference type="Bgee" id="ENSMMUG00000009229">
    <property type="expression patterns" value="Expressed in cortex of kidney and 14 other cell types or tissues"/>
</dbReference>
<evidence type="ECO:0000313" key="10">
    <source>
        <dbReference type="Ensembl" id="ENSMMUP00000062037.1"/>
    </source>
</evidence>
<evidence type="ECO:0000256" key="4">
    <source>
        <dbReference type="ARBA" id="ARBA00022490"/>
    </source>
</evidence>
<evidence type="ECO:0000256" key="2">
    <source>
        <dbReference type="ARBA" id="ARBA00004496"/>
    </source>
</evidence>
<evidence type="ECO:0000313" key="12">
    <source>
        <dbReference type="VGNC" id="VGNC:70302"/>
    </source>
</evidence>
<proteinExistence type="predicted"/>
<evidence type="ECO:0000256" key="5">
    <source>
        <dbReference type="ARBA" id="ARBA00022679"/>
    </source>
</evidence>
<evidence type="ECO:0000256" key="1">
    <source>
        <dbReference type="ARBA" id="ARBA00000900"/>
    </source>
</evidence>